<evidence type="ECO:0008006" key="3">
    <source>
        <dbReference type="Google" id="ProtNLM"/>
    </source>
</evidence>
<proteinExistence type="predicted"/>
<dbReference type="Proteomes" id="UP001157915">
    <property type="component" value="Unassembled WGS sequence"/>
</dbReference>
<organism evidence="1 2">
    <name type="scientific">Algoriphagus winogradskyi</name>
    <dbReference type="NCBI Taxonomy" id="237017"/>
    <lineage>
        <taxon>Bacteria</taxon>
        <taxon>Pseudomonadati</taxon>
        <taxon>Bacteroidota</taxon>
        <taxon>Cytophagia</taxon>
        <taxon>Cytophagales</taxon>
        <taxon>Cyclobacteriaceae</taxon>
        <taxon>Algoriphagus</taxon>
    </lineage>
</organism>
<protein>
    <recommendedName>
        <fullName evidence="3">DUF4783 domain-containing protein</fullName>
    </recommendedName>
</protein>
<dbReference type="Pfam" id="PF16022">
    <property type="entry name" value="DUF4783"/>
    <property type="match status" value="1"/>
</dbReference>
<reference evidence="1 2" key="1">
    <citation type="submission" date="2017-05" db="EMBL/GenBank/DDBJ databases">
        <authorList>
            <person name="Varghese N."/>
            <person name="Submissions S."/>
        </authorList>
    </citation>
    <scope>NUCLEOTIDE SEQUENCE [LARGE SCALE GENOMIC DNA]</scope>
    <source>
        <strain evidence="1 2">DSM 15360</strain>
    </source>
</reference>
<dbReference type="RefSeq" id="WP_283413476.1">
    <property type="nucleotide sequence ID" value="NZ_FXUA01000005.1"/>
</dbReference>
<dbReference type="Gene3D" id="3.10.450.50">
    <property type="match status" value="1"/>
</dbReference>
<evidence type="ECO:0000313" key="2">
    <source>
        <dbReference type="Proteomes" id="UP001157915"/>
    </source>
</evidence>
<dbReference type="InterPro" id="IPR031977">
    <property type="entry name" value="DUF4783"/>
</dbReference>
<accession>A0ABY1P5L8</accession>
<name>A0ABY1P5L8_9BACT</name>
<keyword evidence="2" id="KW-1185">Reference proteome</keyword>
<dbReference type="EMBL" id="FXUA01000005">
    <property type="protein sequence ID" value="SMP27016.1"/>
    <property type="molecule type" value="Genomic_DNA"/>
</dbReference>
<comment type="caution">
    <text evidence="1">The sequence shown here is derived from an EMBL/GenBank/DDBJ whole genome shotgun (WGS) entry which is preliminary data.</text>
</comment>
<evidence type="ECO:0000313" key="1">
    <source>
        <dbReference type="EMBL" id="SMP27016.1"/>
    </source>
</evidence>
<gene>
    <name evidence="1" type="ORF">SAMN06265367_10511</name>
</gene>
<sequence>MTSLLSLIVSIFLFIQSPVEDIENVNSIETVISAIESGSSSDLAKYFDSSISLNVNGQQGDYSKNQAELVLKDFFKRNPSLGFNLVFRSENNPILSSYIGDYQTGQGIFKVFIKVSQQASEFKIYSLEFVKG</sequence>